<dbReference type="GO" id="GO:0003755">
    <property type="term" value="F:peptidyl-prolyl cis-trans isomerase activity"/>
    <property type="evidence" value="ECO:0007669"/>
    <property type="project" value="InterPro"/>
</dbReference>
<evidence type="ECO:0000256" key="3">
    <source>
        <dbReference type="ARBA" id="ARBA00031484"/>
    </source>
</evidence>
<accession>A0AAE6C5C2</accession>
<dbReference type="AlphaFoldDB" id="A0AAE6C5C2"/>
<dbReference type="Gene3D" id="3.10.50.40">
    <property type="match status" value="1"/>
</dbReference>
<evidence type="ECO:0000259" key="4">
    <source>
        <dbReference type="Pfam" id="PF13145"/>
    </source>
</evidence>
<dbReference type="InterPro" id="IPR000297">
    <property type="entry name" value="PPIase_PpiC"/>
</dbReference>
<geneLocation type="plasmid" evidence="6">
    <name>prapfh23c</name>
</geneLocation>
<dbReference type="Pfam" id="PF13145">
    <property type="entry name" value="Rotamase_2"/>
    <property type="match status" value="1"/>
</dbReference>
<dbReference type="KEGG" id="rad:CO657_32195"/>
<reference evidence="5 6" key="1">
    <citation type="submission" date="2019-01" db="EMBL/GenBank/DDBJ databases">
        <title>Genomic insights into the origins and evolution of symbiotic genes in the Phaseolus vulgaris microsymbionts.</title>
        <authorList>
            <person name="Tong W."/>
        </authorList>
    </citation>
    <scope>NUCLEOTIDE SEQUENCE [LARGE SCALE GENOMIC DNA]</scope>
    <source>
        <strain evidence="5 6">FH23</strain>
        <plasmid evidence="6">prapfh23c</plasmid>
    </source>
</reference>
<evidence type="ECO:0000313" key="5">
    <source>
        <dbReference type="EMBL" id="QAS82455.1"/>
    </source>
</evidence>
<keyword evidence="5" id="KW-0614">Plasmid</keyword>
<keyword evidence="6" id="KW-1185">Reference proteome</keyword>
<evidence type="ECO:0000313" key="6">
    <source>
        <dbReference type="Proteomes" id="UP000220927"/>
    </source>
</evidence>
<name>A0AAE6C5C2_9HYPH</name>
<dbReference type="EMBL" id="CP035001">
    <property type="protein sequence ID" value="QAS82455.1"/>
    <property type="molecule type" value="Genomic_DNA"/>
</dbReference>
<sequence>MLKRVLKEPLVHFLALALAIFAGYALVGAGERQERIVVTAPKIEQMATLFTKTWQRPPSAAELKGLIDDYVKEEVLVRQALALGLDRDDAVVRRRLRQKMEFLNTADAEALEPTDAELEAYLTSNADAFRIEGMLAFEQVFLSPQRHGGRAREDAGSILQILLSDPKANRSLLGDATLLPPEAALSDSASITQTFGADFAKALDQAPLDQWIGPVVSGFGLHLVRVTERVPDRTPSLGEVRDAVAREWTNARRSELEDQQFAKLLGGYTVTIESLAGKETGR</sequence>
<dbReference type="RefSeq" id="WP_054183990.1">
    <property type="nucleotide sequence ID" value="NZ_CP035001.1"/>
</dbReference>
<keyword evidence="5" id="KW-0413">Isomerase</keyword>
<proteinExistence type="predicted"/>
<organism evidence="5 6">
    <name type="scientific">Rhizobium acidisoli</name>
    <dbReference type="NCBI Taxonomy" id="1538158"/>
    <lineage>
        <taxon>Bacteria</taxon>
        <taxon>Pseudomonadati</taxon>
        <taxon>Pseudomonadota</taxon>
        <taxon>Alphaproteobacteria</taxon>
        <taxon>Hyphomicrobiales</taxon>
        <taxon>Rhizobiaceae</taxon>
        <taxon>Rhizobium/Agrobacterium group</taxon>
        <taxon>Rhizobium</taxon>
    </lineage>
</organism>
<gene>
    <name evidence="5" type="ORF">CO657_32195</name>
</gene>
<dbReference type="Proteomes" id="UP000220927">
    <property type="component" value="Plasmid pRapFH23c"/>
</dbReference>
<dbReference type="InterPro" id="IPR046357">
    <property type="entry name" value="PPIase_dom_sf"/>
</dbReference>
<feature type="domain" description="PpiC" evidence="4">
    <location>
        <begin position="113"/>
        <end position="242"/>
    </location>
</feature>
<evidence type="ECO:0000256" key="1">
    <source>
        <dbReference type="ARBA" id="ARBA00018370"/>
    </source>
</evidence>
<evidence type="ECO:0000256" key="2">
    <source>
        <dbReference type="ARBA" id="ARBA00030642"/>
    </source>
</evidence>
<protein>
    <recommendedName>
        <fullName evidence="1">Parvulin-like PPIase</fullName>
    </recommendedName>
    <alternativeName>
        <fullName evidence="2">Peptidyl-prolyl cis-trans isomerase plp</fullName>
    </alternativeName>
    <alternativeName>
        <fullName evidence="3">Rotamase plp</fullName>
    </alternativeName>
</protein>